<dbReference type="Gene3D" id="1.10.730.10">
    <property type="entry name" value="Isoleucyl-tRNA Synthetase, Domain 1"/>
    <property type="match status" value="1"/>
</dbReference>
<keyword evidence="2 7" id="KW-0436">Ligase</keyword>
<dbReference type="Gene3D" id="3.40.50.620">
    <property type="entry name" value="HUPs"/>
    <property type="match status" value="1"/>
</dbReference>
<dbReference type="PANTHER" id="PTHR43326:SF1">
    <property type="entry name" value="METHIONINE--TRNA LIGASE, MITOCHONDRIAL"/>
    <property type="match status" value="1"/>
</dbReference>
<gene>
    <name evidence="10" type="primary">metG</name>
    <name evidence="10" type="ORF">PNWB_v1c4790</name>
</gene>
<keyword evidence="4 7" id="KW-0067">ATP-binding</keyword>
<keyword evidence="3 7" id="KW-0547">Nucleotide-binding</keyword>
<keyword evidence="5 7" id="KW-0648">Protein biosynthesis</keyword>
<name>A0ABP2TI15_PEWBP</name>
<evidence type="ECO:0000256" key="5">
    <source>
        <dbReference type="ARBA" id="ARBA00022917"/>
    </source>
</evidence>
<dbReference type="Pfam" id="PF19303">
    <property type="entry name" value="Anticodon_3"/>
    <property type="match status" value="1"/>
</dbReference>
<protein>
    <recommendedName>
        <fullName evidence="1">methionine--tRNA ligase</fullName>
        <ecNumber evidence="1">6.1.1.10</ecNumber>
    </recommendedName>
</protein>
<dbReference type="InterPro" id="IPR041872">
    <property type="entry name" value="Anticodon_Met"/>
</dbReference>
<evidence type="ECO:0000256" key="4">
    <source>
        <dbReference type="ARBA" id="ARBA00022840"/>
    </source>
</evidence>
<organism evidence="10 11">
    <name type="scientific">Peanut witches'-broom phytoplasma NTU2011</name>
    <dbReference type="NCBI Taxonomy" id="1163385"/>
    <lineage>
        <taxon>Bacteria</taxon>
        <taxon>Bacillati</taxon>
        <taxon>Mycoplasmatota</taxon>
        <taxon>Mollicutes</taxon>
        <taxon>Acholeplasmatales</taxon>
        <taxon>Acholeplasmataceae</taxon>
        <taxon>Candidatus Phytoplasma</taxon>
        <taxon>16SrII (Peanut WB group)</taxon>
    </lineage>
</organism>
<sequence>MMKKDKFFITTSIVYTSALPHIGNVYEMILADAIARFKKMEGYSVFFQTGTDEHGQKIENKALMNKMSNQEYVDFISYEIKQVYKSVNIEYDYFIRTTNEKHKQYVQKFIDQLFQQKDIYLGIYQGWYSISEESYVSEKDLIDKKLPSGETPIWMQEEVYFFKLSKYQPLLLKYLKENTDLIKPLACRKEILNLLKEPLADLSISRTSFKWGIPLPFDNDHITYVWFDALSNYITSLLDDPEKDYSKNWYDHKNLVKYWPPDLQIIGKDIVRFHLIYYLSFLFALKLPLPKQFLIHPWILFNDRKMSKSTQNVVYVDDLKKIFPIDAIRYFVLHEIPYASDGCLTYDLMFERYNTDLINTVGNLLSRSLGMLKKYRDNKIVKVNNFEDELGLQLSNLAISTLPKIRSCMEDFKVSEAIENIMHLARYGNKYIDLMKPWELFKSNCPQDINKLNYFLYNAIENLRFIGILLQPFLPVTAQCILDQIQSEENTFESLKFFGITKNKILVGQKDKLFQRFEKEKLKIFFN</sequence>
<dbReference type="InterPro" id="IPR023457">
    <property type="entry name" value="Met-tRNA_synth_2"/>
</dbReference>
<evidence type="ECO:0000313" key="10">
    <source>
        <dbReference type="EMBL" id="EMR14424.1"/>
    </source>
</evidence>
<dbReference type="Proteomes" id="UP000014082">
    <property type="component" value="Unassembled WGS sequence"/>
</dbReference>
<proteinExistence type="inferred from homology"/>
<feature type="domain" description="Methionyl/Leucyl tRNA synthetase" evidence="8">
    <location>
        <begin position="8"/>
        <end position="140"/>
    </location>
</feature>
<dbReference type="CDD" id="cd00814">
    <property type="entry name" value="MetRS_core"/>
    <property type="match status" value="1"/>
</dbReference>
<dbReference type="PRINTS" id="PR01041">
    <property type="entry name" value="TRNASYNTHMET"/>
</dbReference>
<evidence type="ECO:0000313" key="11">
    <source>
        <dbReference type="Proteomes" id="UP000014082"/>
    </source>
</evidence>
<accession>A0ABP2TI15</accession>
<dbReference type="Gene3D" id="2.170.220.10">
    <property type="match status" value="1"/>
</dbReference>
<evidence type="ECO:0000256" key="2">
    <source>
        <dbReference type="ARBA" id="ARBA00022598"/>
    </source>
</evidence>
<dbReference type="EMBL" id="AMWZ01000013">
    <property type="protein sequence ID" value="EMR14424.1"/>
    <property type="molecule type" value="Genomic_DNA"/>
</dbReference>
<dbReference type="Pfam" id="PF09334">
    <property type="entry name" value="tRNA-synt_1g"/>
    <property type="match status" value="2"/>
</dbReference>
<keyword evidence="6 7" id="KW-0030">Aminoacyl-tRNA synthetase</keyword>
<dbReference type="PANTHER" id="PTHR43326">
    <property type="entry name" value="METHIONYL-TRNA SYNTHETASE"/>
    <property type="match status" value="1"/>
</dbReference>
<evidence type="ECO:0000256" key="1">
    <source>
        <dbReference type="ARBA" id="ARBA00012838"/>
    </source>
</evidence>
<keyword evidence="11" id="KW-1185">Reference proteome</keyword>
<dbReference type="InterPro" id="IPR015413">
    <property type="entry name" value="Methionyl/Leucyl_tRNA_Synth"/>
</dbReference>
<evidence type="ECO:0000259" key="8">
    <source>
        <dbReference type="Pfam" id="PF09334"/>
    </source>
</evidence>
<evidence type="ECO:0000256" key="3">
    <source>
        <dbReference type="ARBA" id="ARBA00022741"/>
    </source>
</evidence>
<dbReference type="RefSeq" id="WP_004995574.1">
    <property type="nucleotide sequence ID" value="NZ_AMWZ01000013.1"/>
</dbReference>
<dbReference type="GeneID" id="93018544"/>
<evidence type="ECO:0000256" key="7">
    <source>
        <dbReference type="RuleBase" id="RU363039"/>
    </source>
</evidence>
<reference evidence="10 11" key="1">
    <citation type="journal article" date="2013" name="PLoS ONE">
        <title>Comparative analysis of the peanut witches'-broom phytoplasma genome reveals horizontal transfer of potential mobile units and effectors.</title>
        <authorList>
            <person name="Chung W.C."/>
            <person name="Chen L.L."/>
            <person name="Lo W.S."/>
            <person name="Lin C.P."/>
            <person name="Kuo C.H."/>
        </authorList>
    </citation>
    <scope>NUCLEOTIDE SEQUENCE [LARGE SCALE GENOMIC DNA]</scope>
    <source>
        <strain evidence="10 11">NTU2011</strain>
    </source>
</reference>
<dbReference type="EC" id="6.1.1.10" evidence="1"/>
<dbReference type="CDD" id="cd07957">
    <property type="entry name" value="Anticodon_Ia_Met"/>
    <property type="match status" value="1"/>
</dbReference>
<dbReference type="InterPro" id="IPR009080">
    <property type="entry name" value="tRNAsynth_Ia_anticodon-bd"/>
</dbReference>
<dbReference type="InterPro" id="IPR014729">
    <property type="entry name" value="Rossmann-like_a/b/a_fold"/>
</dbReference>
<evidence type="ECO:0000256" key="6">
    <source>
        <dbReference type="ARBA" id="ARBA00023146"/>
    </source>
</evidence>
<comment type="similarity">
    <text evidence="7">Belongs to the class-I aminoacyl-tRNA synthetase family.</text>
</comment>
<feature type="domain" description="Methionyl/Leucyl tRNA synthetase" evidence="8">
    <location>
        <begin position="147"/>
        <end position="368"/>
    </location>
</feature>
<evidence type="ECO:0000259" key="9">
    <source>
        <dbReference type="Pfam" id="PF19303"/>
    </source>
</evidence>
<feature type="domain" description="Methionyl-tRNA synthetase anticodon-binding" evidence="9">
    <location>
        <begin position="401"/>
        <end position="493"/>
    </location>
</feature>
<dbReference type="SUPFAM" id="SSF47323">
    <property type="entry name" value="Anticodon-binding domain of a subclass of class I aminoacyl-tRNA synthetases"/>
    <property type="match status" value="1"/>
</dbReference>
<dbReference type="InterPro" id="IPR033911">
    <property type="entry name" value="MetRS_core"/>
</dbReference>
<dbReference type="SUPFAM" id="SSF52374">
    <property type="entry name" value="Nucleotidylyl transferase"/>
    <property type="match status" value="1"/>
</dbReference>
<comment type="caution">
    <text evidence="10">The sequence shown here is derived from an EMBL/GenBank/DDBJ whole genome shotgun (WGS) entry which is preliminary data.</text>
</comment>